<dbReference type="Pfam" id="PF00440">
    <property type="entry name" value="TetR_N"/>
    <property type="match status" value="1"/>
</dbReference>
<comment type="caution">
    <text evidence="4">The sequence shown here is derived from an EMBL/GenBank/DDBJ whole genome shotgun (WGS) entry which is preliminary data.</text>
</comment>
<accession>A0A2S9QA54</accession>
<dbReference type="InterPro" id="IPR001647">
    <property type="entry name" value="HTH_TetR"/>
</dbReference>
<dbReference type="PANTHER" id="PTHR30055">
    <property type="entry name" value="HTH-TYPE TRANSCRIPTIONAL REGULATOR RUTR"/>
    <property type="match status" value="1"/>
</dbReference>
<dbReference type="GO" id="GO:0045892">
    <property type="term" value="P:negative regulation of DNA-templated transcription"/>
    <property type="evidence" value="ECO:0007669"/>
    <property type="project" value="InterPro"/>
</dbReference>
<reference evidence="4 5" key="1">
    <citation type="submission" date="2018-02" db="EMBL/GenBank/DDBJ databases">
        <title>Whole genome sequencing of endophytic bacterium.</title>
        <authorList>
            <person name="Eedara R."/>
            <person name="Podile A.R."/>
        </authorList>
    </citation>
    <scope>NUCLEOTIDE SEQUENCE [LARGE SCALE GENOMIC DNA]</scope>
    <source>
        <strain evidence="4 5">RP1T</strain>
    </source>
</reference>
<dbReference type="Pfam" id="PF08362">
    <property type="entry name" value="TetR_C_3"/>
    <property type="match status" value="1"/>
</dbReference>
<sequence>MATTSAKKARKDGSDSEERIRARNEAAILTAAIDLFARKGFDGTRIAEVAEHSGLPKANVYYYFPAKEDIYRALIDRLIASWDTALEELQPGRDPAEAIMAYIRAKLDYSRRFAAQSKLFANEILSGAKFLDKAGRNHVKQATRAKAAVIEGWIAAGRMAPIAIPHFFIMLWSTTQFYADFEVLACDAMEVSRLTKKDFEAAALAIGEIVLRGCGLAMPPA</sequence>
<gene>
    <name evidence="4" type="ORF">C5L14_18410</name>
</gene>
<feature type="DNA-binding region" description="H-T-H motif" evidence="2">
    <location>
        <begin position="45"/>
        <end position="64"/>
    </location>
</feature>
<evidence type="ECO:0000313" key="4">
    <source>
        <dbReference type="EMBL" id="PRH86214.1"/>
    </source>
</evidence>
<dbReference type="GO" id="GO:0000976">
    <property type="term" value="F:transcription cis-regulatory region binding"/>
    <property type="evidence" value="ECO:0007669"/>
    <property type="project" value="TreeGrafter"/>
</dbReference>
<evidence type="ECO:0000259" key="3">
    <source>
        <dbReference type="PROSITE" id="PS50977"/>
    </source>
</evidence>
<keyword evidence="1 2" id="KW-0238">DNA-binding</keyword>
<dbReference type="PRINTS" id="PR00455">
    <property type="entry name" value="HTHTETR"/>
</dbReference>
<dbReference type="InterPro" id="IPR036271">
    <property type="entry name" value="Tet_transcr_reg_TetR-rel_C_sf"/>
</dbReference>
<organism evidence="4 5">
    <name type="scientific">Labrys okinawensis</name>
    <dbReference type="NCBI Taxonomy" id="346911"/>
    <lineage>
        <taxon>Bacteria</taxon>
        <taxon>Pseudomonadati</taxon>
        <taxon>Pseudomonadota</taxon>
        <taxon>Alphaproteobacteria</taxon>
        <taxon>Hyphomicrobiales</taxon>
        <taxon>Xanthobacteraceae</taxon>
        <taxon>Labrys</taxon>
    </lineage>
</organism>
<dbReference type="SUPFAM" id="SSF46689">
    <property type="entry name" value="Homeodomain-like"/>
    <property type="match status" value="1"/>
</dbReference>
<dbReference type="InterPro" id="IPR050109">
    <property type="entry name" value="HTH-type_TetR-like_transc_reg"/>
</dbReference>
<proteinExistence type="predicted"/>
<feature type="domain" description="HTH tetR-type" evidence="3">
    <location>
        <begin position="22"/>
        <end position="82"/>
    </location>
</feature>
<dbReference type="PANTHER" id="PTHR30055:SF196">
    <property type="entry name" value="HTH-TYPE TRANSCRIPTIONAL REGULATOR RUTR"/>
    <property type="match status" value="1"/>
</dbReference>
<dbReference type="InterPro" id="IPR009057">
    <property type="entry name" value="Homeodomain-like_sf"/>
</dbReference>
<dbReference type="Proteomes" id="UP000237682">
    <property type="component" value="Unassembled WGS sequence"/>
</dbReference>
<evidence type="ECO:0000256" key="2">
    <source>
        <dbReference type="PROSITE-ProRule" id="PRU00335"/>
    </source>
</evidence>
<dbReference type="GO" id="GO:0003700">
    <property type="term" value="F:DNA-binding transcription factor activity"/>
    <property type="evidence" value="ECO:0007669"/>
    <property type="project" value="TreeGrafter"/>
</dbReference>
<name>A0A2S9QA54_9HYPH</name>
<evidence type="ECO:0000313" key="5">
    <source>
        <dbReference type="Proteomes" id="UP000237682"/>
    </source>
</evidence>
<dbReference type="InterPro" id="IPR013573">
    <property type="entry name" value="Tscrpt_reg_YcdC_C"/>
</dbReference>
<protein>
    <submittedName>
        <fullName evidence="4">TetR family transcriptional regulator</fullName>
    </submittedName>
</protein>
<evidence type="ECO:0000256" key="1">
    <source>
        <dbReference type="ARBA" id="ARBA00023125"/>
    </source>
</evidence>
<dbReference type="OrthoDB" id="2356263at2"/>
<dbReference type="RefSeq" id="WP_105863509.1">
    <property type="nucleotide sequence ID" value="NZ_PUEJ01000006.1"/>
</dbReference>
<dbReference type="Gene3D" id="1.10.10.60">
    <property type="entry name" value="Homeodomain-like"/>
    <property type="match status" value="1"/>
</dbReference>
<dbReference type="PROSITE" id="PS50977">
    <property type="entry name" value="HTH_TETR_2"/>
    <property type="match status" value="1"/>
</dbReference>
<dbReference type="EMBL" id="PUEJ01000006">
    <property type="protein sequence ID" value="PRH86214.1"/>
    <property type="molecule type" value="Genomic_DNA"/>
</dbReference>
<dbReference type="AlphaFoldDB" id="A0A2S9QA54"/>
<dbReference type="SUPFAM" id="SSF48498">
    <property type="entry name" value="Tetracyclin repressor-like, C-terminal domain"/>
    <property type="match status" value="1"/>
</dbReference>
<keyword evidence="5" id="KW-1185">Reference proteome</keyword>
<dbReference type="Gene3D" id="1.10.357.10">
    <property type="entry name" value="Tetracycline Repressor, domain 2"/>
    <property type="match status" value="1"/>
</dbReference>